<keyword evidence="4" id="KW-0297">G-protein coupled receptor</keyword>
<evidence type="ECO:0000256" key="1">
    <source>
        <dbReference type="ARBA" id="ARBA00004370"/>
    </source>
</evidence>
<feature type="transmembrane region" description="Helical" evidence="8">
    <location>
        <begin position="359"/>
        <end position="385"/>
    </location>
</feature>
<feature type="transmembrane region" description="Helical" evidence="8">
    <location>
        <begin position="66"/>
        <end position="90"/>
    </location>
</feature>
<feature type="transmembrane region" description="Helical" evidence="8">
    <location>
        <begin position="405"/>
        <end position="429"/>
    </location>
</feature>
<dbReference type="SUPFAM" id="SSF81321">
    <property type="entry name" value="Family A G protein-coupled receptor-like"/>
    <property type="match status" value="3"/>
</dbReference>
<dbReference type="GO" id="GO:0016493">
    <property type="term" value="F:C-C chemokine receptor activity"/>
    <property type="evidence" value="ECO:0007669"/>
    <property type="project" value="TreeGrafter"/>
</dbReference>
<keyword evidence="2 8" id="KW-0812">Transmembrane</keyword>
<dbReference type="InterPro" id="IPR000276">
    <property type="entry name" value="GPCR_Rhodpsn"/>
</dbReference>
<evidence type="ECO:0000313" key="10">
    <source>
        <dbReference type="EMBL" id="KAK7906932.1"/>
    </source>
</evidence>
<evidence type="ECO:0000256" key="8">
    <source>
        <dbReference type="SAM" id="Phobius"/>
    </source>
</evidence>
<dbReference type="PANTHER" id="PTHR10489">
    <property type="entry name" value="CELL ADHESION MOLECULE"/>
    <property type="match status" value="1"/>
</dbReference>
<feature type="transmembrane region" description="Helical" evidence="8">
    <location>
        <begin position="142"/>
        <end position="163"/>
    </location>
</feature>
<dbReference type="EMBL" id="JBBPFD010000011">
    <property type="protein sequence ID" value="KAK7906932.1"/>
    <property type="molecule type" value="Genomic_DNA"/>
</dbReference>
<organism evidence="10 11">
    <name type="scientific">Mugilogobius chulae</name>
    <name type="common">yellowstripe goby</name>
    <dbReference type="NCBI Taxonomy" id="88201"/>
    <lineage>
        <taxon>Eukaryota</taxon>
        <taxon>Metazoa</taxon>
        <taxon>Chordata</taxon>
        <taxon>Craniata</taxon>
        <taxon>Vertebrata</taxon>
        <taxon>Euteleostomi</taxon>
        <taxon>Actinopterygii</taxon>
        <taxon>Neopterygii</taxon>
        <taxon>Teleostei</taxon>
        <taxon>Neoteleostei</taxon>
        <taxon>Acanthomorphata</taxon>
        <taxon>Gobiaria</taxon>
        <taxon>Gobiiformes</taxon>
        <taxon>Gobioidei</taxon>
        <taxon>Gobiidae</taxon>
        <taxon>Gobionellinae</taxon>
        <taxon>Mugilogobius</taxon>
    </lineage>
</organism>
<accession>A0AAW0NRJ0</accession>
<dbReference type="PRINTS" id="PR00237">
    <property type="entry name" value="GPCRRHODOPSN"/>
</dbReference>
<evidence type="ECO:0000313" key="11">
    <source>
        <dbReference type="Proteomes" id="UP001460270"/>
    </source>
</evidence>
<proteinExistence type="predicted"/>
<feature type="transmembrane region" description="Helical" evidence="8">
    <location>
        <begin position="30"/>
        <end position="54"/>
    </location>
</feature>
<dbReference type="PROSITE" id="PS50262">
    <property type="entry name" value="G_PROTEIN_RECEP_F1_2"/>
    <property type="match status" value="2"/>
</dbReference>
<dbReference type="Proteomes" id="UP001460270">
    <property type="component" value="Unassembled WGS sequence"/>
</dbReference>
<gene>
    <name evidence="10" type="ORF">WMY93_015544</name>
</gene>
<evidence type="ECO:0000256" key="4">
    <source>
        <dbReference type="ARBA" id="ARBA00023040"/>
    </source>
</evidence>
<dbReference type="PANTHER" id="PTHR10489:SF946">
    <property type="entry name" value="LEUKOTRIENE B4 RECEPTOR 1-LIKE"/>
    <property type="match status" value="1"/>
</dbReference>
<dbReference type="GO" id="GO:0019957">
    <property type="term" value="F:C-C chemokine binding"/>
    <property type="evidence" value="ECO:0007669"/>
    <property type="project" value="TreeGrafter"/>
</dbReference>
<protein>
    <recommendedName>
        <fullName evidence="9">G-protein coupled receptors family 1 profile domain-containing protein</fullName>
    </recommendedName>
</protein>
<evidence type="ECO:0000259" key="9">
    <source>
        <dbReference type="PROSITE" id="PS50262"/>
    </source>
</evidence>
<evidence type="ECO:0000256" key="2">
    <source>
        <dbReference type="ARBA" id="ARBA00022692"/>
    </source>
</evidence>
<dbReference type="InterPro" id="IPR050119">
    <property type="entry name" value="CCR1-9-like"/>
</dbReference>
<feature type="transmembrane region" description="Helical" evidence="8">
    <location>
        <begin position="183"/>
        <end position="207"/>
    </location>
</feature>
<feature type="domain" description="G-protein coupled receptors family 1 profile" evidence="9">
    <location>
        <begin position="46"/>
        <end position="213"/>
    </location>
</feature>
<evidence type="ECO:0000256" key="6">
    <source>
        <dbReference type="ARBA" id="ARBA00023170"/>
    </source>
</evidence>
<comment type="subcellular location">
    <subcellularLocation>
        <location evidence="1">Membrane</location>
    </subcellularLocation>
</comment>
<feature type="transmembrane region" description="Helical" evidence="8">
    <location>
        <begin position="319"/>
        <end position="338"/>
    </location>
</feature>
<evidence type="ECO:0000256" key="3">
    <source>
        <dbReference type="ARBA" id="ARBA00022989"/>
    </source>
</evidence>
<dbReference type="GO" id="GO:0007204">
    <property type="term" value="P:positive regulation of cytosolic calcium ion concentration"/>
    <property type="evidence" value="ECO:0007669"/>
    <property type="project" value="TreeGrafter"/>
</dbReference>
<feature type="transmembrane region" description="Helical" evidence="8">
    <location>
        <begin position="284"/>
        <end position="307"/>
    </location>
</feature>
<dbReference type="GO" id="GO:0006955">
    <property type="term" value="P:immune response"/>
    <property type="evidence" value="ECO:0007669"/>
    <property type="project" value="TreeGrafter"/>
</dbReference>
<comment type="caution">
    <text evidence="10">The sequence shown here is derived from an EMBL/GenBank/DDBJ whole genome shotgun (WGS) entry which is preliminary data.</text>
</comment>
<dbReference type="Gene3D" id="1.20.1070.10">
    <property type="entry name" value="Rhodopsin 7-helix transmembrane proteins"/>
    <property type="match status" value="3"/>
</dbReference>
<reference evidence="11" key="1">
    <citation type="submission" date="2024-04" db="EMBL/GenBank/DDBJ databases">
        <title>Salinicola lusitanus LLJ914,a marine bacterium isolated from the Okinawa Trough.</title>
        <authorList>
            <person name="Li J."/>
        </authorList>
    </citation>
    <scope>NUCLEOTIDE SEQUENCE [LARGE SCALE GENOMIC DNA]</scope>
</reference>
<dbReference type="GO" id="GO:0009897">
    <property type="term" value="C:external side of plasma membrane"/>
    <property type="evidence" value="ECO:0007669"/>
    <property type="project" value="TreeGrafter"/>
</dbReference>
<name>A0AAW0NRJ0_9GOBI</name>
<dbReference type="Pfam" id="PF00001">
    <property type="entry name" value="7tm_1"/>
    <property type="match status" value="2"/>
</dbReference>
<feature type="transmembrane region" description="Helical" evidence="8">
    <location>
        <begin position="102"/>
        <end position="121"/>
    </location>
</feature>
<keyword evidence="6" id="KW-0675">Receptor</keyword>
<keyword evidence="11" id="KW-1185">Reference proteome</keyword>
<keyword evidence="3 8" id="KW-1133">Transmembrane helix</keyword>
<evidence type="ECO:0000256" key="5">
    <source>
        <dbReference type="ARBA" id="ARBA00023136"/>
    </source>
</evidence>
<sequence>MDRLNLTSANLTNFTNALTPAPSPSLILDVVPAVVLSLCFLVGFPGNVAVLILRPNWQQLSRLSQFLMMNLALSDLLSLITLPVWIYTFLYEWTLGILTCKIVAFFVYCSLYSSLMTITALSVQRYVQVVHPHRCPQFKKRLLALMWLVSVVFSIPSLLFRTTGEKQGKMDCLTKYSSSAQEVAVLLTESFVGFSALIITSCSYILLNRKLNQNLQASTADMDQLNLTSPNFTFYPGPPSSFLLESVVPSSIMSLCFLIGFPGNVAVLILKPNWQQLSRLTQCLMMNLACSDLLCLVTLPVWIYAVLYGWALGAAACKIVTFLVYCSIASSVLTITALSVQRYMQIVHPQTCLQYKKRLFALFTSALTVTPAVVLSLCFLIGFPGNLAVLILRPNWQQLSRLTQSLMMNLALSDLLCLLTLPVWIYTLLYNWTLGVATSLHAGHTPAEMSPVQDEAPCPDVAYIDGPVCPSFSDSTSQTPTTDGSRAEIYV</sequence>
<dbReference type="GO" id="GO:0060326">
    <property type="term" value="P:cell chemotaxis"/>
    <property type="evidence" value="ECO:0007669"/>
    <property type="project" value="TreeGrafter"/>
</dbReference>
<keyword evidence="7" id="KW-0807">Transducer</keyword>
<evidence type="ECO:0000256" key="7">
    <source>
        <dbReference type="ARBA" id="ARBA00023224"/>
    </source>
</evidence>
<feature type="domain" description="G-protein coupled receptors family 1 profile" evidence="9">
    <location>
        <begin position="263"/>
        <end position="349"/>
    </location>
</feature>
<dbReference type="GO" id="GO:0019722">
    <property type="term" value="P:calcium-mediated signaling"/>
    <property type="evidence" value="ECO:0007669"/>
    <property type="project" value="TreeGrafter"/>
</dbReference>
<dbReference type="AlphaFoldDB" id="A0AAW0NRJ0"/>
<keyword evidence="5 8" id="KW-0472">Membrane</keyword>
<dbReference type="InterPro" id="IPR017452">
    <property type="entry name" value="GPCR_Rhodpsn_7TM"/>
</dbReference>